<dbReference type="GO" id="GO:0071972">
    <property type="term" value="F:peptidoglycan L,D-transpeptidase activity"/>
    <property type="evidence" value="ECO:0007669"/>
    <property type="project" value="TreeGrafter"/>
</dbReference>
<evidence type="ECO:0000313" key="10">
    <source>
        <dbReference type="Proteomes" id="UP000228921"/>
    </source>
</evidence>
<dbReference type="PROSITE" id="PS52029">
    <property type="entry name" value="LD_TPASE"/>
    <property type="match status" value="1"/>
</dbReference>
<dbReference type="CDD" id="cd16913">
    <property type="entry name" value="YkuD_like"/>
    <property type="match status" value="1"/>
</dbReference>
<comment type="caution">
    <text evidence="9">The sequence shown here is derived from an EMBL/GenBank/DDBJ whole genome shotgun (WGS) entry which is preliminary data.</text>
</comment>
<accession>A0A2M8P3J2</accession>
<dbReference type="GO" id="GO:0016740">
    <property type="term" value="F:transferase activity"/>
    <property type="evidence" value="ECO:0007669"/>
    <property type="project" value="UniProtKB-KW"/>
</dbReference>
<feature type="active site" description="Nucleophile" evidence="6">
    <location>
        <position position="328"/>
    </location>
</feature>
<feature type="domain" description="L,D-TPase catalytic" evidence="8">
    <location>
        <begin position="234"/>
        <end position="352"/>
    </location>
</feature>
<dbReference type="EMBL" id="PGTK01000001">
    <property type="protein sequence ID" value="PJF32103.1"/>
    <property type="molecule type" value="Genomic_DNA"/>
</dbReference>
<dbReference type="PANTHER" id="PTHR30582">
    <property type="entry name" value="L,D-TRANSPEPTIDASE"/>
    <property type="match status" value="1"/>
</dbReference>
<evidence type="ECO:0000256" key="5">
    <source>
        <dbReference type="ARBA" id="ARBA00023316"/>
    </source>
</evidence>
<dbReference type="Pfam" id="PF03734">
    <property type="entry name" value="YkuD"/>
    <property type="match status" value="1"/>
</dbReference>
<evidence type="ECO:0000313" key="9">
    <source>
        <dbReference type="EMBL" id="PJF32103.1"/>
    </source>
</evidence>
<dbReference type="UniPathway" id="UPA00219"/>
<keyword evidence="5 6" id="KW-0961">Cell wall biogenesis/degradation</keyword>
<proteinExistence type="predicted"/>
<keyword evidence="2" id="KW-0808">Transferase</keyword>
<comment type="pathway">
    <text evidence="1 6">Cell wall biogenesis; peptidoglycan biosynthesis.</text>
</comment>
<feature type="active site" description="Proton donor/acceptor" evidence="6">
    <location>
        <position position="312"/>
    </location>
</feature>
<evidence type="ECO:0000256" key="7">
    <source>
        <dbReference type="SAM" id="SignalP"/>
    </source>
</evidence>
<dbReference type="Proteomes" id="UP000228921">
    <property type="component" value="Unassembled WGS sequence"/>
</dbReference>
<keyword evidence="4 6" id="KW-0573">Peptidoglycan synthesis</keyword>
<name>A0A2M8P3J2_9CHLR</name>
<evidence type="ECO:0000256" key="2">
    <source>
        <dbReference type="ARBA" id="ARBA00022679"/>
    </source>
</evidence>
<keyword evidence="7" id="KW-0732">Signal</keyword>
<gene>
    <name evidence="9" type="ORF">CUN51_00295</name>
</gene>
<evidence type="ECO:0000259" key="8">
    <source>
        <dbReference type="PROSITE" id="PS52029"/>
    </source>
</evidence>
<feature type="chain" id="PRO_5014973979" description="L,D-TPase catalytic domain-containing protein" evidence="7">
    <location>
        <begin position="40"/>
        <end position="355"/>
    </location>
</feature>
<reference evidence="9 10" key="1">
    <citation type="submission" date="2017-11" db="EMBL/GenBank/DDBJ databases">
        <title>Evolution of Phototrophy in the Chloroflexi Phylum Driven by Horizontal Gene Transfer.</title>
        <authorList>
            <person name="Ward L.M."/>
            <person name="Hemp J."/>
            <person name="Shih P.M."/>
            <person name="Mcglynn S.E."/>
            <person name="Fischer W."/>
        </authorList>
    </citation>
    <scope>NUCLEOTIDE SEQUENCE [LARGE SCALE GENOMIC DNA]</scope>
    <source>
        <strain evidence="9">CP2_2F</strain>
    </source>
</reference>
<dbReference type="InterPro" id="IPR038063">
    <property type="entry name" value="Transpep_catalytic_dom"/>
</dbReference>
<dbReference type="InterPro" id="IPR050979">
    <property type="entry name" value="LD-transpeptidase"/>
</dbReference>
<dbReference type="GO" id="GO:0008360">
    <property type="term" value="P:regulation of cell shape"/>
    <property type="evidence" value="ECO:0007669"/>
    <property type="project" value="UniProtKB-UniRule"/>
</dbReference>
<keyword evidence="3 6" id="KW-0133">Cell shape</keyword>
<organism evidence="9 10">
    <name type="scientific">Candidatus Thermofonsia Clade 1 bacterium</name>
    <dbReference type="NCBI Taxonomy" id="2364210"/>
    <lineage>
        <taxon>Bacteria</taxon>
        <taxon>Bacillati</taxon>
        <taxon>Chloroflexota</taxon>
        <taxon>Candidatus Thermofontia</taxon>
        <taxon>Candidatus Thermofonsia Clade 1</taxon>
    </lineage>
</organism>
<evidence type="ECO:0000256" key="1">
    <source>
        <dbReference type="ARBA" id="ARBA00004752"/>
    </source>
</evidence>
<dbReference type="InterPro" id="IPR005490">
    <property type="entry name" value="LD_TPept_cat_dom"/>
</dbReference>
<evidence type="ECO:0000256" key="6">
    <source>
        <dbReference type="PROSITE-ProRule" id="PRU01373"/>
    </source>
</evidence>
<dbReference type="AlphaFoldDB" id="A0A2M8P3J2"/>
<dbReference type="PANTHER" id="PTHR30582:SF2">
    <property type="entry name" value="L,D-TRANSPEPTIDASE YCIB-RELATED"/>
    <property type="match status" value="1"/>
</dbReference>
<protein>
    <recommendedName>
        <fullName evidence="8">L,D-TPase catalytic domain-containing protein</fullName>
    </recommendedName>
</protein>
<evidence type="ECO:0000256" key="3">
    <source>
        <dbReference type="ARBA" id="ARBA00022960"/>
    </source>
</evidence>
<dbReference type="Gene3D" id="2.40.440.10">
    <property type="entry name" value="L,D-transpeptidase catalytic domain-like"/>
    <property type="match status" value="1"/>
</dbReference>
<evidence type="ECO:0000256" key="4">
    <source>
        <dbReference type="ARBA" id="ARBA00022984"/>
    </source>
</evidence>
<dbReference type="SUPFAM" id="SSF141523">
    <property type="entry name" value="L,D-transpeptidase catalytic domain-like"/>
    <property type="match status" value="1"/>
</dbReference>
<dbReference type="GO" id="GO:0071555">
    <property type="term" value="P:cell wall organization"/>
    <property type="evidence" value="ECO:0007669"/>
    <property type="project" value="UniProtKB-UniRule"/>
</dbReference>
<dbReference type="GO" id="GO:0018104">
    <property type="term" value="P:peptidoglycan-protein cross-linking"/>
    <property type="evidence" value="ECO:0007669"/>
    <property type="project" value="TreeGrafter"/>
</dbReference>
<sequence>MKGNAFVQGVFAMRKLLRAALLAVLVMTGLAAVPSAAQADNGCAGVVRSESCKHGLPAWEYDALLAQMQAHSPRSLPRVSVNSAELRRYSMYQLPRKDVTFYDAPGGNPVATVNPGYAFTAVREQRDGWVRVDEGRWLPADQLSATRASSFSGVLLNGYPPFPLLWMARSVHAAEVPGGKMLQRLPVLVKHTPYYIFKTVRVGNWDWYLIGDGMWVEQRNVAVLAPVEPKHSGRWIAVDLYEQVAVALEGGTPVFATLISSGLAKTPTREGMFAVWAKLRSGSMSGYEGKPEQYNIPVVPYILYFDGSIGLHGTFWHNGFGYRHSRGCVNLSISDAKWLYNFAEVGTPVYVWRSR</sequence>
<dbReference type="GO" id="GO:0005576">
    <property type="term" value="C:extracellular region"/>
    <property type="evidence" value="ECO:0007669"/>
    <property type="project" value="TreeGrafter"/>
</dbReference>
<feature type="signal peptide" evidence="7">
    <location>
        <begin position="1"/>
        <end position="39"/>
    </location>
</feature>